<evidence type="ECO:0000256" key="13">
    <source>
        <dbReference type="ARBA" id="ARBA00042775"/>
    </source>
</evidence>
<dbReference type="GO" id="GO:0003755">
    <property type="term" value="F:peptidyl-prolyl cis-trans isomerase activity"/>
    <property type="evidence" value="ECO:0007669"/>
    <property type="project" value="UniProtKB-KW"/>
</dbReference>
<evidence type="ECO:0000256" key="9">
    <source>
        <dbReference type="ARBA" id="ARBA00030642"/>
    </source>
</evidence>
<accession>A0A917V2Q2</accession>
<evidence type="ECO:0000256" key="7">
    <source>
        <dbReference type="ARBA" id="ARBA00023136"/>
    </source>
</evidence>
<evidence type="ECO:0000256" key="15">
    <source>
        <dbReference type="SAM" id="Phobius"/>
    </source>
</evidence>
<keyword evidence="18" id="KW-1185">Reference proteome</keyword>
<dbReference type="PANTHER" id="PTHR47529:SF1">
    <property type="entry name" value="PERIPLASMIC CHAPERONE PPID"/>
    <property type="match status" value="1"/>
</dbReference>
<evidence type="ECO:0000256" key="8">
    <source>
        <dbReference type="ARBA" id="ARBA00023186"/>
    </source>
</evidence>
<proteinExistence type="inferred from homology"/>
<keyword evidence="5 15" id="KW-0812">Transmembrane</keyword>
<dbReference type="Pfam" id="PF13145">
    <property type="entry name" value="Rotamase_2"/>
    <property type="match status" value="1"/>
</dbReference>
<feature type="transmembrane region" description="Helical" evidence="15">
    <location>
        <begin position="12"/>
        <end position="35"/>
    </location>
</feature>
<evidence type="ECO:0000313" key="18">
    <source>
        <dbReference type="Proteomes" id="UP000600449"/>
    </source>
</evidence>
<evidence type="ECO:0000256" key="2">
    <source>
        <dbReference type="ARBA" id="ARBA00018370"/>
    </source>
</evidence>
<dbReference type="AlphaFoldDB" id="A0A917V2Q2"/>
<comment type="caution">
    <text evidence="17">The sequence shown here is derived from an EMBL/GenBank/DDBJ whole genome shotgun (WGS) entry which is preliminary data.</text>
</comment>
<protein>
    <recommendedName>
        <fullName evidence="2">Parvulin-like PPIase</fullName>
    </recommendedName>
    <alternativeName>
        <fullName evidence="9">Peptidyl-prolyl cis-trans isomerase plp</fullName>
    </alternativeName>
    <alternativeName>
        <fullName evidence="12">Periplasmic chaperone PpiD</fullName>
    </alternativeName>
    <alternativeName>
        <fullName evidence="13">Periplasmic folding chaperone</fullName>
    </alternativeName>
    <alternativeName>
        <fullName evidence="10">Rotamase plp</fullName>
    </alternativeName>
</protein>
<dbReference type="EMBL" id="BMMF01000003">
    <property type="protein sequence ID" value="GGK24981.1"/>
    <property type="molecule type" value="Genomic_DNA"/>
</dbReference>
<dbReference type="Proteomes" id="UP000600449">
    <property type="component" value="Unassembled WGS sequence"/>
</dbReference>
<dbReference type="InterPro" id="IPR052029">
    <property type="entry name" value="PpiD_chaperone"/>
</dbReference>
<dbReference type="InterPro" id="IPR027304">
    <property type="entry name" value="Trigger_fact/SurA_dom_sf"/>
</dbReference>
<evidence type="ECO:0000256" key="10">
    <source>
        <dbReference type="ARBA" id="ARBA00031484"/>
    </source>
</evidence>
<sequence length="634" mass="68239">MLQNLRNVGKTWVGKAVAAVLFTLLILSFAVWGIGDIFRGGASTTVVRVGDTEIDAQTVRDAYTRQIRRLSAQLGQPITPEQAQLFGIDQQVLGQIATEAVLSERARELGIRAGDALVARSIADDPTFQAGGQFDANAFRRFLSLAGMSEQMFVFEQARELERRAIVEAVGAGIGAPVAAQEAIHRYDSERRAADYVVLPESLAGEIAEPDETTLESFFSERRSQWRAPEYRAAQVLAISPEAIADPASIEDDAVAARYEDVATARFGTPERRTIQRIPFPSEEEAAAAAARIASGETTFEALAAEREVAPDVLDLGTLARSEILDPAVAEAAFGLEEGAVSEPVAGRFGSSLVRVTAVEPESVQPIDEVDEALRMEIALERATDRIRDVYDAVEDQRAAAIPLSDIAAERGLDLLTIEAVDRQGLGPEGTPVELPARQGLLPALYETGIGVDNLALRTEGGGYVWYDVTAIEPARDRELSEVRDEVVAAWRDEQVAEALTERARTIVEQLEGGATLDDVAAETGLTVARAEGLARGQAAAPLTEPAVTRLFATRVGEPGSAPLGETERVVYRVTEASAPDYLTTTPQAEEIDARMSEFLTQDVLEQYLAYLQTELGAEIDQAAFDAAVRGGAF</sequence>
<keyword evidence="7 15" id="KW-0472">Membrane</keyword>
<organism evidence="17 18">
    <name type="scientific">Salinarimonas ramus</name>
    <dbReference type="NCBI Taxonomy" id="690164"/>
    <lineage>
        <taxon>Bacteria</taxon>
        <taxon>Pseudomonadati</taxon>
        <taxon>Pseudomonadota</taxon>
        <taxon>Alphaproteobacteria</taxon>
        <taxon>Hyphomicrobiales</taxon>
        <taxon>Salinarimonadaceae</taxon>
        <taxon>Salinarimonas</taxon>
    </lineage>
</organism>
<dbReference type="SUPFAM" id="SSF109998">
    <property type="entry name" value="Triger factor/SurA peptide-binding domain-like"/>
    <property type="match status" value="1"/>
</dbReference>
<dbReference type="InterPro" id="IPR046357">
    <property type="entry name" value="PPIase_dom_sf"/>
</dbReference>
<evidence type="ECO:0000256" key="3">
    <source>
        <dbReference type="ARBA" id="ARBA00022475"/>
    </source>
</evidence>
<evidence type="ECO:0000256" key="14">
    <source>
        <dbReference type="PROSITE-ProRule" id="PRU00278"/>
    </source>
</evidence>
<comment type="similarity">
    <text evidence="11">Belongs to the PpiD chaperone family.</text>
</comment>
<dbReference type="GO" id="GO:0005886">
    <property type="term" value="C:plasma membrane"/>
    <property type="evidence" value="ECO:0007669"/>
    <property type="project" value="UniProtKB-SubCell"/>
</dbReference>
<evidence type="ECO:0000256" key="11">
    <source>
        <dbReference type="ARBA" id="ARBA00038408"/>
    </source>
</evidence>
<dbReference type="RefSeq" id="WP_188910175.1">
    <property type="nucleotide sequence ID" value="NZ_BMMF01000003.1"/>
</dbReference>
<name>A0A917V2Q2_9HYPH</name>
<evidence type="ECO:0000256" key="4">
    <source>
        <dbReference type="ARBA" id="ARBA00022519"/>
    </source>
</evidence>
<keyword evidence="14" id="KW-0697">Rotamase</keyword>
<keyword evidence="14 17" id="KW-0413">Isomerase</keyword>
<dbReference type="PANTHER" id="PTHR47529">
    <property type="entry name" value="PEPTIDYL-PROLYL CIS-TRANS ISOMERASE D"/>
    <property type="match status" value="1"/>
</dbReference>
<evidence type="ECO:0000256" key="6">
    <source>
        <dbReference type="ARBA" id="ARBA00022989"/>
    </source>
</evidence>
<dbReference type="Pfam" id="PF13624">
    <property type="entry name" value="SurA_N_3"/>
    <property type="match status" value="1"/>
</dbReference>
<reference evidence="17 18" key="1">
    <citation type="journal article" date="2014" name="Int. J. Syst. Evol. Microbiol.">
        <title>Complete genome sequence of Corynebacterium casei LMG S-19264T (=DSM 44701T), isolated from a smear-ripened cheese.</title>
        <authorList>
            <consortium name="US DOE Joint Genome Institute (JGI-PGF)"/>
            <person name="Walter F."/>
            <person name="Albersmeier A."/>
            <person name="Kalinowski J."/>
            <person name="Ruckert C."/>
        </authorList>
    </citation>
    <scope>NUCLEOTIDE SEQUENCE [LARGE SCALE GENOMIC DNA]</scope>
    <source>
        <strain evidence="17 18">CGMCC 1.9161</strain>
    </source>
</reference>
<evidence type="ECO:0000259" key="16">
    <source>
        <dbReference type="PROSITE" id="PS50198"/>
    </source>
</evidence>
<dbReference type="Gene3D" id="3.10.50.40">
    <property type="match status" value="1"/>
</dbReference>
<dbReference type="PROSITE" id="PS50198">
    <property type="entry name" value="PPIC_PPIASE_2"/>
    <property type="match status" value="1"/>
</dbReference>
<dbReference type="SUPFAM" id="SSF54534">
    <property type="entry name" value="FKBP-like"/>
    <property type="match status" value="1"/>
</dbReference>
<evidence type="ECO:0000256" key="1">
    <source>
        <dbReference type="ARBA" id="ARBA00004382"/>
    </source>
</evidence>
<keyword evidence="6 15" id="KW-1133">Transmembrane helix</keyword>
<evidence type="ECO:0000256" key="12">
    <source>
        <dbReference type="ARBA" id="ARBA00040743"/>
    </source>
</evidence>
<evidence type="ECO:0000256" key="5">
    <source>
        <dbReference type="ARBA" id="ARBA00022692"/>
    </source>
</evidence>
<evidence type="ECO:0000313" key="17">
    <source>
        <dbReference type="EMBL" id="GGK24981.1"/>
    </source>
</evidence>
<dbReference type="InterPro" id="IPR000297">
    <property type="entry name" value="PPIase_PpiC"/>
</dbReference>
<keyword evidence="4" id="KW-0997">Cell inner membrane</keyword>
<keyword evidence="8" id="KW-0143">Chaperone</keyword>
<keyword evidence="3" id="KW-1003">Cell membrane</keyword>
<gene>
    <name evidence="17" type="ORF">GCM10011322_09460</name>
</gene>
<feature type="domain" description="PpiC" evidence="16">
    <location>
        <begin position="270"/>
        <end position="358"/>
    </location>
</feature>
<comment type="subcellular location">
    <subcellularLocation>
        <location evidence="1">Cell inner membrane</location>
        <topology evidence="1">Single-pass type II membrane protein</topology>
        <orientation evidence="1">Periplasmic side</orientation>
    </subcellularLocation>
</comment>